<evidence type="ECO:0000256" key="1">
    <source>
        <dbReference type="SAM" id="Phobius"/>
    </source>
</evidence>
<reference evidence="3" key="1">
    <citation type="submission" date="2018-06" db="EMBL/GenBank/DDBJ databases">
        <authorList>
            <person name="Zhirakovskaya E."/>
        </authorList>
    </citation>
    <scope>NUCLEOTIDE SEQUENCE</scope>
</reference>
<dbReference type="Pfam" id="PF03779">
    <property type="entry name" value="SPW"/>
    <property type="match status" value="1"/>
</dbReference>
<organism evidence="3">
    <name type="scientific">hydrothermal vent metagenome</name>
    <dbReference type="NCBI Taxonomy" id="652676"/>
    <lineage>
        <taxon>unclassified sequences</taxon>
        <taxon>metagenomes</taxon>
        <taxon>ecological metagenomes</taxon>
    </lineage>
</organism>
<dbReference type="AlphaFoldDB" id="A0A3B0SHR8"/>
<dbReference type="InterPro" id="IPR005530">
    <property type="entry name" value="SPW"/>
</dbReference>
<gene>
    <name evidence="3" type="ORF">MNBD_ACTINO02-2523</name>
</gene>
<evidence type="ECO:0000259" key="2">
    <source>
        <dbReference type="Pfam" id="PF03779"/>
    </source>
</evidence>
<feature type="transmembrane region" description="Helical" evidence="1">
    <location>
        <begin position="12"/>
        <end position="32"/>
    </location>
</feature>
<feature type="domain" description="SPW repeat-containing integral membrane" evidence="2">
    <location>
        <begin position="9"/>
        <end position="104"/>
    </location>
</feature>
<proteinExistence type="predicted"/>
<sequence length="131" mass="14335">MNSKPSQHWQDWILLFIGAWLFVAPWSLATTSDANSSWNAWTLSILVLATAWWALAKPADKTPGWVQGFYGVWLFATPWVLGFSGNSNAAWNAWLVGGAIIAVACWEVIEEALAGDVQMGSKPDHLAHGPL</sequence>
<keyword evidence="1" id="KW-1133">Transmembrane helix</keyword>
<accession>A0A3B0SHR8</accession>
<evidence type="ECO:0000313" key="3">
    <source>
        <dbReference type="EMBL" id="VAW03910.1"/>
    </source>
</evidence>
<feature type="transmembrane region" description="Helical" evidence="1">
    <location>
        <begin position="68"/>
        <end position="85"/>
    </location>
</feature>
<keyword evidence="1" id="KW-0472">Membrane</keyword>
<name>A0A3B0SHR8_9ZZZZ</name>
<feature type="transmembrane region" description="Helical" evidence="1">
    <location>
        <begin position="91"/>
        <end position="109"/>
    </location>
</feature>
<feature type="transmembrane region" description="Helical" evidence="1">
    <location>
        <begin position="38"/>
        <end position="56"/>
    </location>
</feature>
<keyword evidence="1" id="KW-0812">Transmembrane</keyword>
<dbReference type="EMBL" id="UOEK01000272">
    <property type="protein sequence ID" value="VAW03910.1"/>
    <property type="molecule type" value="Genomic_DNA"/>
</dbReference>
<protein>
    <recommendedName>
        <fullName evidence="2">SPW repeat-containing integral membrane domain-containing protein</fullName>
    </recommendedName>
</protein>